<name>A0A813K963_POLGL</name>
<dbReference type="SMART" id="SM00847">
    <property type="entry name" value="HA2"/>
    <property type="match status" value="1"/>
</dbReference>
<gene>
    <name evidence="4" type="ORF">PGLA2088_LOCUS30337</name>
</gene>
<evidence type="ECO:0000256" key="2">
    <source>
        <dbReference type="SAM" id="Phobius"/>
    </source>
</evidence>
<dbReference type="AlphaFoldDB" id="A0A813K963"/>
<accession>A0A813K963</accession>
<evidence type="ECO:0000313" key="4">
    <source>
        <dbReference type="EMBL" id="CAE8697510.1"/>
    </source>
</evidence>
<protein>
    <recommendedName>
        <fullName evidence="3">Helicase-associated domain-containing protein</fullName>
    </recommendedName>
</protein>
<dbReference type="PANTHER" id="PTHR18934">
    <property type="entry name" value="ATP-DEPENDENT RNA HELICASE"/>
    <property type="match status" value="1"/>
</dbReference>
<evidence type="ECO:0000313" key="5">
    <source>
        <dbReference type="Proteomes" id="UP000626109"/>
    </source>
</evidence>
<dbReference type="Gene3D" id="1.20.120.1080">
    <property type="match status" value="1"/>
</dbReference>
<reference evidence="4" key="1">
    <citation type="submission" date="2021-02" db="EMBL/GenBank/DDBJ databases">
        <authorList>
            <person name="Dougan E. K."/>
            <person name="Rhodes N."/>
            <person name="Thang M."/>
            <person name="Chan C."/>
        </authorList>
    </citation>
    <scope>NUCLEOTIDE SEQUENCE</scope>
</reference>
<feature type="transmembrane region" description="Helical" evidence="2">
    <location>
        <begin position="216"/>
        <end position="235"/>
    </location>
</feature>
<keyword evidence="2" id="KW-0812">Transmembrane</keyword>
<sequence length="292" mass="31347">DLQRLGAVRLSRTEGAGDANSDPGEMLTALGRHLAALPCDVRVGRLVVLGAFLGCASAACSVAGWLAVRSPMPRAWQPSQEAKRDALRRQVLRGQGGSKSDHCFWVAVLDGFLAAKSRRTYCNDLGLAFDRMVEAESTRAQLLRGLQSLGFQSAEADCNAGDWRVVRAAVVAGLYPFVVQVERPPAKFQESIAGRDAGMEEIYVVAGHMTDDSSDFLWILFGSWLLLLAGCFAECRFASTRRNFQGGRGSGAGRRESSDAGGSGAAGVLRAGGLRYFIRDESGGESLRLRLM</sequence>
<proteinExistence type="predicted"/>
<dbReference type="Proteomes" id="UP000626109">
    <property type="component" value="Unassembled WGS sequence"/>
</dbReference>
<feature type="region of interest" description="Disordered" evidence="1">
    <location>
        <begin position="245"/>
        <end position="264"/>
    </location>
</feature>
<dbReference type="GO" id="GO:0004386">
    <property type="term" value="F:helicase activity"/>
    <property type="evidence" value="ECO:0007669"/>
    <property type="project" value="TreeGrafter"/>
</dbReference>
<dbReference type="InterPro" id="IPR007502">
    <property type="entry name" value="Helicase-assoc_dom"/>
</dbReference>
<comment type="caution">
    <text evidence="4">The sequence shown here is derived from an EMBL/GenBank/DDBJ whole genome shotgun (WGS) entry which is preliminary data.</text>
</comment>
<feature type="domain" description="Helicase-associated" evidence="3">
    <location>
        <begin position="6"/>
        <end position="106"/>
    </location>
</feature>
<feature type="non-terminal residue" evidence="4">
    <location>
        <position position="1"/>
    </location>
</feature>
<evidence type="ECO:0000256" key="1">
    <source>
        <dbReference type="SAM" id="MobiDB-lite"/>
    </source>
</evidence>
<keyword evidence="2" id="KW-0472">Membrane</keyword>
<dbReference type="EMBL" id="CAJNNW010028759">
    <property type="protein sequence ID" value="CAE8697510.1"/>
    <property type="molecule type" value="Genomic_DNA"/>
</dbReference>
<organism evidence="4 5">
    <name type="scientific">Polarella glacialis</name>
    <name type="common">Dinoflagellate</name>
    <dbReference type="NCBI Taxonomy" id="89957"/>
    <lineage>
        <taxon>Eukaryota</taxon>
        <taxon>Sar</taxon>
        <taxon>Alveolata</taxon>
        <taxon>Dinophyceae</taxon>
        <taxon>Suessiales</taxon>
        <taxon>Suessiaceae</taxon>
        <taxon>Polarella</taxon>
    </lineage>
</organism>
<dbReference type="PANTHER" id="PTHR18934:SF267">
    <property type="entry name" value="ATP-DEPENDENT RNA HELICASE YLR419W-RELATED"/>
    <property type="match status" value="1"/>
</dbReference>
<evidence type="ECO:0000259" key="3">
    <source>
        <dbReference type="SMART" id="SM00847"/>
    </source>
</evidence>
<dbReference type="GO" id="GO:0003723">
    <property type="term" value="F:RNA binding"/>
    <property type="evidence" value="ECO:0007669"/>
    <property type="project" value="TreeGrafter"/>
</dbReference>
<feature type="transmembrane region" description="Helical" evidence="2">
    <location>
        <begin position="46"/>
        <end position="68"/>
    </location>
</feature>
<keyword evidence="2" id="KW-1133">Transmembrane helix</keyword>